<protein>
    <recommendedName>
        <fullName evidence="4">DUF4939 domain-containing protein</fullName>
    </recommendedName>
</protein>
<keyword evidence="3" id="KW-1185">Reference proteome</keyword>
<dbReference type="AlphaFoldDB" id="A0A672MEQ4"/>
<keyword evidence="1" id="KW-0732">Signal</keyword>
<evidence type="ECO:0000313" key="3">
    <source>
        <dbReference type="Proteomes" id="UP000472262"/>
    </source>
</evidence>
<name>A0A672MEQ4_SINGR</name>
<evidence type="ECO:0000313" key="2">
    <source>
        <dbReference type="Ensembl" id="ENSSGRP00000036035.1"/>
    </source>
</evidence>
<proteinExistence type="predicted"/>
<feature type="chain" id="PRO_5025483399" description="DUF4939 domain-containing protein" evidence="1">
    <location>
        <begin position="27"/>
        <end position="110"/>
    </location>
</feature>
<evidence type="ECO:0000256" key="1">
    <source>
        <dbReference type="SAM" id="SignalP"/>
    </source>
</evidence>
<accession>A0A672MEQ4</accession>
<dbReference type="Proteomes" id="UP000472262">
    <property type="component" value="Unassembled WGS sequence"/>
</dbReference>
<reference evidence="2" key="2">
    <citation type="submission" date="2025-09" db="UniProtKB">
        <authorList>
            <consortium name="Ensembl"/>
        </authorList>
    </citation>
    <scope>IDENTIFICATION</scope>
</reference>
<organism evidence="2 3">
    <name type="scientific">Sinocyclocheilus grahami</name>
    <name type="common">Dianchi golden-line fish</name>
    <name type="synonym">Barbus grahami</name>
    <dbReference type="NCBI Taxonomy" id="75366"/>
    <lineage>
        <taxon>Eukaryota</taxon>
        <taxon>Metazoa</taxon>
        <taxon>Chordata</taxon>
        <taxon>Craniata</taxon>
        <taxon>Vertebrata</taxon>
        <taxon>Euteleostomi</taxon>
        <taxon>Actinopterygii</taxon>
        <taxon>Neopterygii</taxon>
        <taxon>Teleostei</taxon>
        <taxon>Ostariophysi</taxon>
        <taxon>Cypriniformes</taxon>
        <taxon>Cyprinidae</taxon>
        <taxon>Cyprininae</taxon>
        <taxon>Sinocyclocheilus</taxon>
    </lineage>
</organism>
<dbReference type="Ensembl" id="ENSSGRT00000038675.1">
    <property type="protein sequence ID" value="ENSSGRP00000036035.1"/>
    <property type="gene ID" value="ENSSGRG00000019940.1"/>
</dbReference>
<dbReference type="InParanoid" id="A0A672MEQ4"/>
<evidence type="ECO:0008006" key="4">
    <source>
        <dbReference type="Google" id="ProtNLM"/>
    </source>
</evidence>
<reference evidence="2" key="1">
    <citation type="submission" date="2025-08" db="UniProtKB">
        <authorList>
            <consortium name="Ensembl"/>
        </authorList>
    </citation>
    <scope>IDENTIFICATION</scope>
</reference>
<feature type="signal peptide" evidence="1">
    <location>
        <begin position="1"/>
        <end position="26"/>
    </location>
</feature>
<sequence length="110" mass="12661">MLPRVCVCLCLVVTTLNILLLNPCRPRHPACLHTPGPGFLLQCSRYLEMQPHLFVTERAKVSFIISLLTGPTLQWAESPGIHSLEGFVRHFREREFNKYSLIIQHDKLRP</sequence>